<dbReference type="AlphaFoldDB" id="W1IYQ2"/>
<dbReference type="Proteomes" id="UP000019202">
    <property type="component" value="Unassembled WGS sequence"/>
</dbReference>
<dbReference type="STRING" id="1427518.XSR1_330004"/>
<reference evidence="1" key="1">
    <citation type="submission" date="2013-11" db="EMBL/GenBank/DDBJ databases">
        <title>Draft genome sequence and annotation of the entomopathogenic bacteria, Xenorhabdus cabanillasi strain JM26 and Xenorhabdus szentirmai strain DSM 16338.</title>
        <authorList>
            <person name="Gualtieri M."/>
            <person name="Ogier J.C."/>
            <person name="Pages S."/>
            <person name="Givaudan A."/>
            <person name="Gaudriault S."/>
        </authorList>
    </citation>
    <scope>NUCLEOTIDE SEQUENCE [LARGE SCALE GENOMIC DNA]</scope>
    <source>
        <strain evidence="1">DSM 16338</strain>
    </source>
</reference>
<evidence type="ECO:0000313" key="1">
    <source>
        <dbReference type="EMBL" id="CDL83579.1"/>
    </source>
</evidence>
<comment type="caution">
    <text evidence="1">The sequence shown here is derived from an EMBL/GenBank/DDBJ whole genome shotgun (WGS) entry which is preliminary data.</text>
</comment>
<name>W1IYQ2_9GAMM</name>
<keyword evidence="2" id="KW-1185">Reference proteome</keyword>
<gene>
    <name evidence="1" type="ORF">XSR1_330004</name>
</gene>
<sequence length="52" mass="6012">MANKIYLSKLGELSVRLDKNISIQVIKSIYKWKNVCLDATFCPNYQPSHALR</sequence>
<protein>
    <submittedName>
        <fullName evidence="1">Uncharacterized protein</fullName>
    </submittedName>
</protein>
<dbReference type="EMBL" id="CBXF010000092">
    <property type="protein sequence ID" value="CDL83579.1"/>
    <property type="molecule type" value="Genomic_DNA"/>
</dbReference>
<evidence type="ECO:0000313" key="2">
    <source>
        <dbReference type="Proteomes" id="UP000019202"/>
    </source>
</evidence>
<organism evidence="1 2">
    <name type="scientific">Xenorhabdus szentirmaii DSM 16338</name>
    <dbReference type="NCBI Taxonomy" id="1427518"/>
    <lineage>
        <taxon>Bacteria</taxon>
        <taxon>Pseudomonadati</taxon>
        <taxon>Pseudomonadota</taxon>
        <taxon>Gammaproteobacteria</taxon>
        <taxon>Enterobacterales</taxon>
        <taxon>Morganellaceae</taxon>
        <taxon>Xenorhabdus</taxon>
    </lineage>
</organism>
<accession>W1IYQ2</accession>
<proteinExistence type="predicted"/>